<proteinExistence type="predicted"/>
<dbReference type="EMBL" id="CP093345">
    <property type="protein sequence ID" value="WOG92678.1"/>
    <property type="molecule type" value="Genomic_DNA"/>
</dbReference>
<gene>
    <name evidence="1" type="ORF">DCAR_0311953</name>
</gene>
<dbReference type="Proteomes" id="UP000077755">
    <property type="component" value="Chromosome 3"/>
</dbReference>
<protein>
    <submittedName>
        <fullName evidence="1">Uncharacterized protein</fullName>
    </submittedName>
</protein>
<dbReference type="AlphaFoldDB" id="A0A166ASZ1"/>
<evidence type="ECO:0000313" key="2">
    <source>
        <dbReference type="Proteomes" id="UP000077755"/>
    </source>
</evidence>
<reference evidence="1" key="1">
    <citation type="journal article" date="2016" name="Nat. Genet.">
        <title>A high-quality carrot genome assembly provides new insights into carotenoid accumulation and asterid genome evolution.</title>
        <authorList>
            <person name="Iorizzo M."/>
            <person name="Ellison S."/>
            <person name="Senalik D."/>
            <person name="Zeng P."/>
            <person name="Satapoomin P."/>
            <person name="Huang J."/>
            <person name="Bowman M."/>
            <person name="Iovene M."/>
            <person name="Sanseverino W."/>
            <person name="Cavagnaro P."/>
            <person name="Yildiz M."/>
            <person name="Macko-Podgorni A."/>
            <person name="Moranska E."/>
            <person name="Grzebelus E."/>
            <person name="Grzebelus D."/>
            <person name="Ashrafi H."/>
            <person name="Zheng Z."/>
            <person name="Cheng S."/>
            <person name="Spooner D."/>
            <person name="Van Deynze A."/>
            <person name="Simon P."/>
        </authorList>
    </citation>
    <scope>NUCLEOTIDE SEQUENCE</scope>
    <source>
        <tissue evidence="1">Leaf</tissue>
    </source>
</reference>
<name>A0A166ASZ1_DAUCS</name>
<keyword evidence="2" id="KW-1185">Reference proteome</keyword>
<accession>A0A166ASZ1</accession>
<organism evidence="1 2">
    <name type="scientific">Daucus carota subsp. sativus</name>
    <name type="common">Carrot</name>
    <dbReference type="NCBI Taxonomy" id="79200"/>
    <lineage>
        <taxon>Eukaryota</taxon>
        <taxon>Viridiplantae</taxon>
        <taxon>Streptophyta</taxon>
        <taxon>Embryophyta</taxon>
        <taxon>Tracheophyta</taxon>
        <taxon>Spermatophyta</taxon>
        <taxon>Magnoliopsida</taxon>
        <taxon>eudicotyledons</taxon>
        <taxon>Gunneridae</taxon>
        <taxon>Pentapetalae</taxon>
        <taxon>asterids</taxon>
        <taxon>campanulids</taxon>
        <taxon>Apiales</taxon>
        <taxon>Apiaceae</taxon>
        <taxon>Apioideae</taxon>
        <taxon>Scandiceae</taxon>
        <taxon>Daucinae</taxon>
        <taxon>Daucus</taxon>
        <taxon>Daucus sect. Daucus</taxon>
    </lineage>
</organism>
<evidence type="ECO:0000313" key="1">
    <source>
        <dbReference type="EMBL" id="WOG92678.1"/>
    </source>
</evidence>
<reference evidence="1" key="2">
    <citation type="submission" date="2022-03" db="EMBL/GenBank/DDBJ databases">
        <title>Draft title - Genomic analysis of global carrot germplasm unveils the trajectory of domestication and the origin of high carotenoid orange carrot.</title>
        <authorList>
            <person name="Iorizzo M."/>
            <person name="Ellison S."/>
            <person name="Senalik D."/>
            <person name="Macko-Podgorni A."/>
            <person name="Grzebelus D."/>
            <person name="Bostan H."/>
            <person name="Rolling W."/>
            <person name="Curaba J."/>
            <person name="Simon P."/>
        </authorList>
    </citation>
    <scope>NUCLEOTIDE SEQUENCE</scope>
    <source>
        <tissue evidence="1">Leaf</tissue>
    </source>
</reference>
<dbReference type="Gramene" id="KZN01756">
    <property type="protein sequence ID" value="KZN01756"/>
    <property type="gene ID" value="DCAR_010510"/>
</dbReference>
<sequence length="251" mass="28525">MICKEVIGTLVKDNGFGLLVTKPQGSESVFLKVLKGSSEEKGNKSGTEDPIKFGFLIVAQLTAAQELNTEFNGKWIGRSKLAMYLARDSYRQVQTLPSQKWMDRTIIEDRNNRKAFKGQSSALEVKSSMEIRDGKTVEGLVQQPSFCAVQVGQKFGLNCKELESISQTSLKQDLCLEASRDSSKSMKNRLHDEDQSSYILDMQDRRLQKSQSHQSLARDHIRYLDKWERNKWNLSEQVDNSSSESSKRKYG</sequence>